<dbReference type="RefSeq" id="XP_062629264.1">
    <property type="nucleotide sequence ID" value="XM_062773280.1"/>
</dbReference>
<evidence type="ECO:0000256" key="4">
    <source>
        <dbReference type="ARBA" id="ARBA00022927"/>
    </source>
</evidence>
<dbReference type="InterPro" id="IPR001494">
    <property type="entry name" value="Importin-beta_N"/>
</dbReference>
<dbReference type="PANTHER" id="PTHR11223">
    <property type="entry name" value="EXPORTIN 1/5"/>
    <property type="match status" value="1"/>
</dbReference>
<dbReference type="GO" id="GO:0005634">
    <property type="term" value="C:nucleus"/>
    <property type="evidence" value="ECO:0007669"/>
    <property type="project" value="UniProtKB-SubCell"/>
</dbReference>
<name>A0AAF0YAL1_9TREE</name>
<dbReference type="GO" id="GO:0005049">
    <property type="term" value="F:nuclear export signal receptor activity"/>
    <property type="evidence" value="ECO:0007669"/>
    <property type="project" value="InterPro"/>
</dbReference>
<dbReference type="Gene3D" id="1.25.10.10">
    <property type="entry name" value="Leucine-rich Repeat Variant"/>
    <property type="match status" value="1"/>
</dbReference>
<sequence length="1101" mass="124636">MDAVLDFSKDVDVNLLDQVVQTFYTGVGAQVSTRFKDATCLRHPDTDTRVQQQQAQQVLTQFQENPDAWQRVPAILETSSNLNTKYIGLQILEKLIQTRWKALPAEQQQGIRNFIVQVTVDTSSDETRMRREKSYLNKLNLVLVQILKQAWPKDWPSFIPEITASSRTNLSLCENNMVILKLLSEEIFDFSAEQMTQAKTKALKQTMCGEFGDIFTLCNEVLEKANKPSLIKATLETLLRFLNWIPLGYIFETQIIDFLVTRFLEVPEFRNVTLKCLSEIGGLNVGPEYNSKFVILFQLVMTSINRMVPPSTDLAAAYASSDDEDQQLIKNLALFLTNFLHSHLSLIETPESNELLINAHLYLIKISTVDDREVFKICLEYWAKLVAELYEEIQQLPMGDINPLMNLNLGGLGGGLNGPQSLALSGVPLRKNAYAEILSNLRLVMIEKMVKPEEVLIVENDEGEIVREFMKESDTIVLYKSMREVLVYLTHLDVADTEQIMTDKLAKQIDGSEWSWNNLNTLCWAIGSISGAMNEETEKRFLVTVIKDLLGLTEMKRGKDNKAVCASDIMYIVGQYPRFLKAHWKFLKTVVNKLFEFMHETHEGVQDMACDTFIKIAQKCRRHFVLQQAGEHEPFIDEILRTLHRITVDLQPQQVHTFYEAVGYMISAQPNKPTQERLIEKLMELPNNAWDNLMQQAASNVDVLSNTENVKIMSNILKTNVSACTSIGSFFLPQLGRIWLDMLGLYKAVSGIISEQVATQGLIATKTPKVRSLRTIKKEILKLVETYVKKAEDLEGVNQNLIPGLLDAILGDYNRNVPAARDAEVLNVMATIVSKLGSLLIPQISPILDAVFEPTLDMINKDFSEYPEHRVGFFKLLRAINLTCFPALLDLPPAQFKLVMDSVVWAFKHTMRDIADMGLSIAFEIVNNFASSSAEISGQFYQQYLLSLLGDVFYVLTDADHKSGFKMQTILLARLISLVETNQVQAPLYDSSQVSDPNTSNAVFLKQYIANLLSNAFSHVQPSQINAFVNLMFDHSSDPVKFKFTLRDFLISLKEFSGDNAELYIDEKEAEAERKAVEERQAAIRVPGMLKPSQIDDDAEL</sequence>
<comment type="subcellular location">
    <subcellularLocation>
        <location evidence="1">Nucleus</location>
    </subcellularLocation>
</comment>
<dbReference type="PROSITE" id="PS50166">
    <property type="entry name" value="IMPORTIN_B_NT"/>
    <property type="match status" value="1"/>
</dbReference>
<dbReference type="InterPro" id="IPR041123">
    <property type="entry name" value="CRM1_repeat"/>
</dbReference>
<keyword evidence="5" id="KW-0539">Nucleus</keyword>
<dbReference type="EMBL" id="CP086718">
    <property type="protein sequence ID" value="WOO83238.1"/>
    <property type="molecule type" value="Genomic_DNA"/>
</dbReference>
<dbReference type="GO" id="GO:0005737">
    <property type="term" value="C:cytoplasm"/>
    <property type="evidence" value="ECO:0007669"/>
    <property type="project" value="TreeGrafter"/>
</dbReference>
<dbReference type="InterPro" id="IPR011989">
    <property type="entry name" value="ARM-like"/>
</dbReference>
<dbReference type="PANTHER" id="PTHR11223:SF2">
    <property type="entry name" value="EXPORTIN-1"/>
    <property type="match status" value="1"/>
</dbReference>
<keyword evidence="3" id="KW-0813">Transport</keyword>
<dbReference type="GO" id="GO:0000055">
    <property type="term" value="P:ribosomal large subunit export from nucleus"/>
    <property type="evidence" value="ECO:0007669"/>
    <property type="project" value="TreeGrafter"/>
</dbReference>
<evidence type="ECO:0000313" key="7">
    <source>
        <dbReference type="EMBL" id="WOO83238.1"/>
    </source>
</evidence>
<dbReference type="InterPro" id="IPR040485">
    <property type="entry name" value="XPO1_repeat_3"/>
</dbReference>
<dbReference type="GO" id="GO:0031267">
    <property type="term" value="F:small GTPase binding"/>
    <property type="evidence" value="ECO:0007669"/>
    <property type="project" value="InterPro"/>
</dbReference>
<comment type="similarity">
    <text evidence="2">Belongs to the exportin family.</text>
</comment>
<evidence type="ECO:0000256" key="2">
    <source>
        <dbReference type="ARBA" id="ARBA00009466"/>
    </source>
</evidence>
<dbReference type="SMART" id="SM00913">
    <property type="entry name" value="IBN_N"/>
    <property type="match status" value="1"/>
</dbReference>
<dbReference type="Pfam" id="PF08389">
    <property type="entry name" value="Xpo1"/>
    <property type="match status" value="1"/>
</dbReference>
<dbReference type="AlphaFoldDB" id="A0AAF0YAL1"/>
<dbReference type="GO" id="GO:0000056">
    <property type="term" value="P:ribosomal small subunit export from nucleus"/>
    <property type="evidence" value="ECO:0007669"/>
    <property type="project" value="TreeGrafter"/>
</dbReference>
<dbReference type="InterPro" id="IPR014877">
    <property type="entry name" value="XPO1_C_dom"/>
</dbReference>
<dbReference type="FunFam" id="1.25.10.10:FF:000022">
    <property type="entry name" value="protein EXPORTIN 1A"/>
    <property type="match status" value="1"/>
</dbReference>
<evidence type="ECO:0000256" key="3">
    <source>
        <dbReference type="ARBA" id="ARBA00022448"/>
    </source>
</evidence>
<organism evidence="7 8">
    <name type="scientific">Vanrija pseudolonga</name>
    <dbReference type="NCBI Taxonomy" id="143232"/>
    <lineage>
        <taxon>Eukaryota</taxon>
        <taxon>Fungi</taxon>
        <taxon>Dikarya</taxon>
        <taxon>Basidiomycota</taxon>
        <taxon>Agaricomycotina</taxon>
        <taxon>Tremellomycetes</taxon>
        <taxon>Trichosporonales</taxon>
        <taxon>Trichosporonaceae</taxon>
        <taxon>Vanrija</taxon>
    </lineage>
</organism>
<dbReference type="InterPro" id="IPR013598">
    <property type="entry name" value="Exportin-1/Importin-b-like"/>
</dbReference>
<evidence type="ECO:0000313" key="8">
    <source>
        <dbReference type="Proteomes" id="UP000827549"/>
    </source>
</evidence>
<dbReference type="InterPro" id="IPR045065">
    <property type="entry name" value="XPO1/5"/>
</dbReference>
<dbReference type="Pfam" id="PF18787">
    <property type="entry name" value="CRM1_repeat_3"/>
    <property type="match status" value="1"/>
</dbReference>
<keyword evidence="8" id="KW-1185">Reference proteome</keyword>
<dbReference type="GO" id="GO:0006611">
    <property type="term" value="P:protein export from nucleus"/>
    <property type="evidence" value="ECO:0007669"/>
    <property type="project" value="InterPro"/>
</dbReference>
<dbReference type="InterPro" id="IPR016024">
    <property type="entry name" value="ARM-type_fold"/>
</dbReference>
<dbReference type="Proteomes" id="UP000827549">
    <property type="component" value="Chromosome 5"/>
</dbReference>
<dbReference type="GeneID" id="87809937"/>
<reference evidence="7" key="1">
    <citation type="submission" date="2023-10" db="EMBL/GenBank/DDBJ databases">
        <authorList>
            <person name="Noh H."/>
        </authorList>
    </citation>
    <scope>NUCLEOTIDE SEQUENCE</scope>
    <source>
        <strain evidence="7">DUCC4014</strain>
    </source>
</reference>
<dbReference type="Pfam" id="PF08767">
    <property type="entry name" value="CRM1_C"/>
    <property type="match status" value="1"/>
</dbReference>
<dbReference type="Pfam" id="PF18777">
    <property type="entry name" value="CRM1_repeat"/>
    <property type="match status" value="1"/>
</dbReference>
<dbReference type="InterPro" id="IPR041235">
    <property type="entry name" value="Exp1_repeat_2"/>
</dbReference>
<evidence type="ECO:0000256" key="5">
    <source>
        <dbReference type="ARBA" id="ARBA00023242"/>
    </source>
</evidence>
<dbReference type="Pfam" id="PF03810">
    <property type="entry name" value="IBN_N"/>
    <property type="match status" value="1"/>
</dbReference>
<keyword evidence="4" id="KW-0653">Protein transport</keyword>
<protein>
    <submittedName>
        <fullName evidence="7">Exportin-1</fullName>
    </submittedName>
</protein>
<dbReference type="Pfam" id="PF18784">
    <property type="entry name" value="CRM1_repeat_2"/>
    <property type="match status" value="1"/>
</dbReference>
<proteinExistence type="inferred from homology"/>
<accession>A0AAF0YAL1</accession>
<feature type="domain" description="Importin N-terminal" evidence="6">
    <location>
        <begin position="55"/>
        <end position="121"/>
    </location>
</feature>
<evidence type="ECO:0000259" key="6">
    <source>
        <dbReference type="PROSITE" id="PS50166"/>
    </source>
</evidence>
<dbReference type="SUPFAM" id="SSF48371">
    <property type="entry name" value="ARM repeat"/>
    <property type="match status" value="2"/>
</dbReference>
<gene>
    <name evidence="7" type="primary">xpo1</name>
    <name evidence="7" type="ORF">LOC62_05G006761</name>
</gene>
<evidence type="ECO:0000256" key="1">
    <source>
        <dbReference type="ARBA" id="ARBA00004123"/>
    </source>
</evidence>
<dbReference type="SMART" id="SM01102">
    <property type="entry name" value="CRM1_C"/>
    <property type="match status" value="1"/>
</dbReference>